<dbReference type="EMBL" id="LAZR01000317">
    <property type="protein sequence ID" value="KKN75025.1"/>
    <property type="molecule type" value="Genomic_DNA"/>
</dbReference>
<dbReference type="GO" id="GO:0004519">
    <property type="term" value="F:endonuclease activity"/>
    <property type="evidence" value="ECO:0007669"/>
    <property type="project" value="InterPro"/>
</dbReference>
<protein>
    <recommendedName>
        <fullName evidence="1">HNH nuclease domain-containing protein</fullName>
    </recommendedName>
</protein>
<dbReference type="AlphaFoldDB" id="A0A0F9T186"/>
<comment type="caution">
    <text evidence="2">The sequence shown here is derived from an EMBL/GenBank/DDBJ whole genome shotgun (WGS) entry which is preliminary data.</text>
</comment>
<dbReference type="InterPro" id="IPR003615">
    <property type="entry name" value="HNH_nuc"/>
</dbReference>
<evidence type="ECO:0000259" key="1">
    <source>
        <dbReference type="Pfam" id="PF13392"/>
    </source>
</evidence>
<name>A0A0F9T186_9ZZZZ</name>
<accession>A0A0F9T186</accession>
<gene>
    <name evidence="2" type="ORF">LCGC14_0385270</name>
</gene>
<dbReference type="InterPro" id="IPR044925">
    <property type="entry name" value="His-Me_finger_sf"/>
</dbReference>
<dbReference type="Pfam" id="PF13392">
    <property type="entry name" value="HNH_3"/>
    <property type="match status" value="1"/>
</dbReference>
<evidence type="ECO:0000313" key="2">
    <source>
        <dbReference type="EMBL" id="KKN75025.1"/>
    </source>
</evidence>
<dbReference type="SUPFAM" id="SSF54060">
    <property type="entry name" value="His-Me finger endonucleases"/>
    <property type="match status" value="1"/>
</dbReference>
<proteinExistence type="predicted"/>
<feature type="domain" description="HNH nuclease" evidence="1">
    <location>
        <begin position="59"/>
        <end position="96"/>
    </location>
</feature>
<sequence length="150" mass="17543">MIFIRDKQGRFSKGNVAQRFLSHITKQSSGCWEWQGYLHRGYADKFWDGEKKVTAYRYTYEQVNGTVPDGLQIDHLCRNRACVNPDHLEAVTPKENIRRGTRSKHLGLYQSRKTHCPKGHPYDLVNTYINTRGGRECRTCLRSRRLKLSI</sequence>
<dbReference type="InterPro" id="IPR044930">
    <property type="entry name" value="Homing_endonuclease_His-Me"/>
</dbReference>
<dbReference type="Gene3D" id="3.90.75.10">
    <property type="entry name" value="Homing Intron 3 (I-ppo) Encoded Endonuclease, Chain A"/>
    <property type="match status" value="1"/>
</dbReference>
<organism evidence="2">
    <name type="scientific">marine sediment metagenome</name>
    <dbReference type="NCBI Taxonomy" id="412755"/>
    <lineage>
        <taxon>unclassified sequences</taxon>
        <taxon>metagenomes</taxon>
        <taxon>ecological metagenomes</taxon>
    </lineage>
</organism>
<reference evidence="2" key="1">
    <citation type="journal article" date="2015" name="Nature">
        <title>Complex archaea that bridge the gap between prokaryotes and eukaryotes.</title>
        <authorList>
            <person name="Spang A."/>
            <person name="Saw J.H."/>
            <person name="Jorgensen S.L."/>
            <person name="Zaremba-Niedzwiedzka K."/>
            <person name="Martijn J."/>
            <person name="Lind A.E."/>
            <person name="van Eijk R."/>
            <person name="Schleper C."/>
            <person name="Guy L."/>
            <person name="Ettema T.J."/>
        </authorList>
    </citation>
    <scope>NUCLEOTIDE SEQUENCE</scope>
</reference>